<sequence>MTAGELAVVVATVLCAIGFAALIVVLLRVLDTLKSLRGEVESLRAETRPLLAELQLSTDQARATMAEARHDLDRFDRVLGSAEAISDAVSGGGRVARAALSVPVIKVAGIATGTSRAWRRLRRTDQKAIKKADRGSRGHSVSEIPK</sequence>
<accession>A0A6J6YYW1</accession>
<dbReference type="EMBL" id="CAFAAI010000354">
    <property type="protein sequence ID" value="CAB4813554.1"/>
    <property type="molecule type" value="Genomic_DNA"/>
</dbReference>
<feature type="compositionally biased region" description="Basic and acidic residues" evidence="2">
    <location>
        <begin position="126"/>
        <end position="136"/>
    </location>
</feature>
<proteinExistence type="predicted"/>
<feature type="region of interest" description="Disordered" evidence="2">
    <location>
        <begin position="126"/>
        <end position="146"/>
    </location>
</feature>
<reference evidence="4" key="1">
    <citation type="submission" date="2020-05" db="EMBL/GenBank/DDBJ databases">
        <authorList>
            <person name="Chiriac C."/>
            <person name="Salcher M."/>
            <person name="Ghai R."/>
            <person name="Kavagutti S V."/>
        </authorList>
    </citation>
    <scope>NUCLEOTIDE SEQUENCE</scope>
</reference>
<evidence type="ECO:0000256" key="3">
    <source>
        <dbReference type="SAM" id="Phobius"/>
    </source>
</evidence>
<evidence type="ECO:0000256" key="1">
    <source>
        <dbReference type="SAM" id="Coils"/>
    </source>
</evidence>
<keyword evidence="3" id="KW-1133">Transmembrane helix</keyword>
<protein>
    <submittedName>
        <fullName evidence="4">Unannotated protein</fullName>
    </submittedName>
</protein>
<organism evidence="4">
    <name type="scientific">freshwater metagenome</name>
    <dbReference type="NCBI Taxonomy" id="449393"/>
    <lineage>
        <taxon>unclassified sequences</taxon>
        <taxon>metagenomes</taxon>
        <taxon>ecological metagenomes</taxon>
    </lineage>
</organism>
<feature type="coiled-coil region" evidence="1">
    <location>
        <begin position="26"/>
        <end position="71"/>
    </location>
</feature>
<keyword evidence="3" id="KW-0472">Membrane</keyword>
<keyword evidence="1" id="KW-0175">Coiled coil</keyword>
<dbReference type="AlphaFoldDB" id="A0A6J6YYW1"/>
<evidence type="ECO:0000313" key="4">
    <source>
        <dbReference type="EMBL" id="CAB4813554.1"/>
    </source>
</evidence>
<name>A0A6J6YYW1_9ZZZZ</name>
<keyword evidence="3" id="KW-0812">Transmembrane</keyword>
<evidence type="ECO:0000256" key="2">
    <source>
        <dbReference type="SAM" id="MobiDB-lite"/>
    </source>
</evidence>
<feature type="transmembrane region" description="Helical" evidence="3">
    <location>
        <begin position="6"/>
        <end position="27"/>
    </location>
</feature>
<gene>
    <name evidence="4" type="ORF">UFOPK2992_01739</name>
</gene>